<organism evidence="4 5">
    <name type="scientific">Ureibacillus yapensis</name>
    <dbReference type="NCBI Taxonomy" id="2304605"/>
    <lineage>
        <taxon>Bacteria</taxon>
        <taxon>Bacillati</taxon>
        <taxon>Bacillota</taxon>
        <taxon>Bacilli</taxon>
        <taxon>Bacillales</taxon>
        <taxon>Caryophanaceae</taxon>
        <taxon>Ureibacillus</taxon>
    </lineage>
</organism>
<dbReference type="InterPro" id="IPR050624">
    <property type="entry name" value="HTH-type_Tx_Regulator"/>
</dbReference>
<dbReference type="Proteomes" id="UP000265692">
    <property type="component" value="Unassembled WGS sequence"/>
</dbReference>
<name>A0A396SCH8_9BACL</name>
<reference evidence="4 5" key="1">
    <citation type="submission" date="2018-08" db="EMBL/GenBank/DDBJ databases">
        <title>Lysinibacillus sp. YLB-03 draft genome sequence.</title>
        <authorList>
            <person name="Yu L."/>
        </authorList>
    </citation>
    <scope>NUCLEOTIDE SEQUENCE [LARGE SCALE GENOMIC DNA]</scope>
    <source>
        <strain evidence="4 5">YLB-03</strain>
    </source>
</reference>
<dbReference type="Gene3D" id="1.10.357.10">
    <property type="entry name" value="Tetracycline Repressor, domain 2"/>
    <property type="match status" value="1"/>
</dbReference>
<dbReference type="InterPro" id="IPR009057">
    <property type="entry name" value="Homeodomain-like_sf"/>
</dbReference>
<comment type="caution">
    <text evidence="4">The sequence shown here is derived from an EMBL/GenBank/DDBJ whole genome shotgun (WGS) entry which is preliminary data.</text>
</comment>
<accession>A0A396SCH8</accession>
<dbReference type="SUPFAM" id="SSF46689">
    <property type="entry name" value="Homeodomain-like"/>
    <property type="match status" value="1"/>
</dbReference>
<protein>
    <submittedName>
        <fullName evidence="4">TetR/AcrR family transcriptional regulator</fullName>
    </submittedName>
</protein>
<evidence type="ECO:0000313" key="4">
    <source>
        <dbReference type="EMBL" id="RHW37407.1"/>
    </source>
</evidence>
<dbReference type="AlphaFoldDB" id="A0A396SCH8"/>
<keyword evidence="5" id="KW-1185">Reference proteome</keyword>
<dbReference type="PANTHER" id="PTHR43479:SF7">
    <property type="entry name" value="TETR-FAMILY TRANSCRIPTIONAL REGULATOR"/>
    <property type="match status" value="1"/>
</dbReference>
<dbReference type="InterPro" id="IPR039532">
    <property type="entry name" value="TetR_C_Firmicutes"/>
</dbReference>
<evidence type="ECO:0000313" key="5">
    <source>
        <dbReference type="Proteomes" id="UP000265692"/>
    </source>
</evidence>
<dbReference type="PANTHER" id="PTHR43479">
    <property type="entry name" value="ACREF/ENVCD OPERON REPRESSOR-RELATED"/>
    <property type="match status" value="1"/>
</dbReference>
<sequence>MEDSMFEFNFLDKRVQRTKSDLYNAFFELLRHRKYDHITIKDIVEVAGYSRGVFYKHYKKKEDLLNEIIEYLFREARKAQREPYKDLESIDVKKLINEPIYLLRHFKKFGFCYQLLLNENINGPFSLQLSQEMMSTYLNDFKMMLLDDYENSINGTLNKYYAYGLMGLIIEWIIEDFPKEPEDFSDELVRVFKYSLGKIQIK</sequence>
<feature type="DNA-binding region" description="H-T-H motif" evidence="2">
    <location>
        <begin position="39"/>
        <end position="58"/>
    </location>
</feature>
<evidence type="ECO:0000256" key="2">
    <source>
        <dbReference type="PROSITE-ProRule" id="PRU00335"/>
    </source>
</evidence>
<evidence type="ECO:0000256" key="1">
    <source>
        <dbReference type="ARBA" id="ARBA00023125"/>
    </source>
</evidence>
<feature type="domain" description="HTH tetR-type" evidence="3">
    <location>
        <begin position="16"/>
        <end position="76"/>
    </location>
</feature>
<dbReference type="Pfam" id="PF00440">
    <property type="entry name" value="TetR_N"/>
    <property type="match status" value="1"/>
</dbReference>
<evidence type="ECO:0000259" key="3">
    <source>
        <dbReference type="PROSITE" id="PS50977"/>
    </source>
</evidence>
<keyword evidence="1 2" id="KW-0238">DNA-binding</keyword>
<dbReference type="Pfam" id="PF14278">
    <property type="entry name" value="TetR_C_8"/>
    <property type="match status" value="1"/>
</dbReference>
<dbReference type="PROSITE" id="PS50977">
    <property type="entry name" value="HTH_TETR_2"/>
    <property type="match status" value="1"/>
</dbReference>
<dbReference type="InterPro" id="IPR001647">
    <property type="entry name" value="HTH_TetR"/>
</dbReference>
<dbReference type="EMBL" id="QWEI01000003">
    <property type="protein sequence ID" value="RHW37407.1"/>
    <property type="molecule type" value="Genomic_DNA"/>
</dbReference>
<proteinExistence type="predicted"/>
<gene>
    <name evidence="4" type="ORF">D1B33_07620</name>
</gene>
<dbReference type="GO" id="GO:0003677">
    <property type="term" value="F:DNA binding"/>
    <property type="evidence" value="ECO:0007669"/>
    <property type="project" value="UniProtKB-UniRule"/>
</dbReference>